<keyword evidence="2" id="KW-1185">Reference proteome</keyword>
<evidence type="ECO:0008006" key="3">
    <source>
        <dbReference type="Google" id="ProtNLM"/>
    </source>
</evidence>
<dbReference type="InterPro" id="IPR052963">
    <property type="entry name" value="Pantetheine_PDE"/>
</dbReference>
<dbReference type="SUPFAM" id="SSF56300">
    <property type="entry name" value="Metallo-dependent phosphatases"/>
    <property type="match status" value="1"/>
</dbReference>
<dbReference type="OMA" id="GHTHYGW"/>
<gene>
    <name evidence="1" type="ORF">AK812_SmicGene1691</name>
</gene>
<dbReference type="OrthoDB" id="550558at2759"/>
<dbReference type="Proteomes" id="UP000186817">
    <property type="component" value="Unassembled WGS sequence"/>
</dbReference>
<name>A0A1Q9F3K4_SYMMI</name>
<evidence type="ECO:0000313" key="2">
    <source>
        <dbReference type="Proteomes" id="UP000186817"/>
    </source>
</evidence>
<dbReference type="AlphaFoldDB" id="A0A1Q9F3K4"/>
<organism evidence="1 2">
    <name type="scientific">Symbiodinium microadriaticum</name>
    <name type="common">Dinoflagellate</name>
    <name type="synonym">Zooxanthella microadriatica</name>
    <dbReference type="NCBI Taxonomy" id="2951"/>
    <lineage>
        <taxon>Eukaryota</taxon>
        <taxon>Sar</taxon>
        <taxon>Alveolata</taxon>
        <taxon>Dinophyceae</taxon>
        <taxon>Suessiales</taxon>
        <taxon>Symbiodiniaceae</taxon>
        <taxon>Symbiodinium</taxon>
    </lineage>
</organism>
<evidence type="ECO:0000313" key="1">
    <source>
        <dbReference type="EMBL" id="OLQ14246.1"/>
    </source>
</evidence>
<dbReference type="InterPro" id="IPR029052">
    <property type="entry name" value="Metallo-depent_PP-like"/>
</dbReference>
<dbReference type="PANTHER" id="PTHR36492">
    <property type="match status" value="1"/>
</dbReference>
<reference evidence="1 2" key="1">
    <citation type="submission" date="2016-02" db="EMBL/GenBank/DDBJ databases">
        <title>Genome analysis of coral dinoflagellate symbionts highlights evolutionary adaptations to a symbiotic lifestyle.</title>
        <authorList>
            <person name="Aranda M."/>
            <person name="Li Y."/>
            <person name="Liew Y.J."/>
            <person name="Baumgarten S."/>
            <person name="Simakov O."/>
            <person name="Wilson M."/>
            <person name="Piel J."/>
            <person name="Ashoor H."/>
            <person name="Bougouffa S."/>
            <person name="Bajic V.B."/>
            <person name="Ryu T."/>
            <person name="Ravasi T."/>
            <person name="Bayer T."/>
            <person name="Micklem G."/>
            <person name="Kim H."/>
            <person name="Bhak J."/>
            <person name="Lajeunesse T.C."/>
            <person name="Voolstra C.R."/>
        </authorList>
    </citation>
    <scope>NUCLEOTIDE SEQUENCE [LARGE SCALE GENOMIC DNA]</scope>
    <source>
        <strain evidence="1 2">CCMP2467</strain>
    </source>
</reference>
<proteinExistence type="predicted"/>
<dbReference type="EMBL" id="LSRX01000018">
    <property type="protein sequence ID" value="OLQ14246.1"/>
    <property type="molecule type" value="Genomic_DNA"/>
</dbReference>
<accession>A0A1Q9F3K4</accession>
<comment type="caution">
    <text evidence="1">The sequence shown here is derived from an EMBL/GenBank/DDBJ whole genome shotgun (WGS) entry which is preliminary data.</text>
</comment>
<dbReference type="PANTHER" id="PTHR36492:SF2">
    <property type="entry name" value="[ACYL-CARRIER-PROTEIN] PHOSPHODIESTERASE PPTH"/>
    <property type="match status" value="1"/>
</dbReference>
<dbReference type="Gene3D" id="3.60.21.10">
    <property type="match status" value="1"/>
</dbReference>
<protein>
    <recommendedName>
        <fullName evidence="3">Calcineurin-like phosphoesterase domain-containing protein</fullName>
    </recommendedName>
</protein>
<sequence length="201" mass="22961">MPAHLLCCIAPLFRDAILSENVLKDRRLHPRKDPCTTVISFSHFLPRQELLPEKRLLYFPPIAKAVGSRHLGERIRALAPDLHIFGHTHYGWSTQLDGTRYLQACVAYPRERSDRPFSIYCRGEAGAASAPPLLVYSHPGRNFPAYEGFWSKYYEEHPRRPQDLQWIYRPPRNQASVTAAVRRFVGGQRGLVTDEGISALL</sequence>